<dbReference type="Proteomes" id="UP001318860">
    <property type="component" value="Unassembled WGS sequence"/>
</dbReference>
<dbReference type="InterPro" id="IPR044965">
    <property type="entry name" value="Glyco_hydro_17_plant"/>
</dbReference>
<keyword evidence="6" id="KW-1133">Transmembrane helix</keyword>
<dbReference type="EMBL" id="JABTTQ020000006">
    <property type="protein sequence ID" value="KAK6154132.1"/>
    <property type="molecule type" value="Genomic_DNA"/>
</dbReference>
<keyword evidence="3" id="KW-0326">Glycosidase</keyword>
<name>A0ABR0X381_REHGL</name>
<dbReference type="PANTHER" id="PTHR32227">
    <property type="entry name" value="GLUCAN ENDO-1,3-BETA-GLUCOSIDASE BG1-RELATED-RELATED"/>
    <property type="match status" value="1"/>
</dbReference>
<gene>
    <name evidence="7" type="ORF">DH2020_013771</name>
</gene>
<dbReference type="InterPro" id="IPR000490">
    <property type="entry name" value="Glyco_hydro_17"/>
</dbReference>
<keyword evidence="6" id="KW-0472">Membrane</keyword>
<sequence length="222" mass="23848">MSLSCELHYHIIEPSLHDCLLVSGFKENVGMQIASGMLNPKKLGRELNTLGHATPDSSSRTSQSPANPHVRLYNADRGMLLARQHGNPKSLSPSPTTSYSALANQIRRRQLGFAENIVAHYPATNITTICVGSEVLTSLPNVAPVLINALKYIQSALVASNLDRQIKVSTPLASDRNGSLLNSTIPAMDSKSSGSSPAKFLYNNAFFAANALIGLLWIAVLL</sequence>
<evidence type="ECO:0000256" key="2">
    <source>
        <dbReference type="ARBA" id="ARBA00022801"/>
    </source>
</evidence>
<keyword evidence="6" id="KW-0812">Transmembrane</keyword>
<evidence type="ECO:0000256" key="4">
    <source>
        <dbReference type="RuleBase" id="RU004335"/>
    </source>
</evidence>
<keyword evidence="2" id="KW-0378">Hydrolase</keyword>
<protein>
    <submittedName>
        <fullName evidence="7">Uncharacterized protein</fullName>
    </submittedName>
</protein>
<evidence type="ECO:0000313" key="8">
    <source>
        <dbReference type="Proteomes" id="UP001318860"/>
    </source>
</evidence>
<evidence type="ECO:0000313" key="7">
    <source>
        <dbReference type="EMBL" id="KAK6154132.1"/>
    </source>
</evidence>
<dbReference type="InterPro" id="IPR017853">
    <property type="entry name" value="GH"/>
</dbReference>
<evidence type="ECO:0000256" key="1">
    <source>
        <dbReference type="ARBA" id="ARBA00008773"/>
    </source>
</evidence>
<organism evidence="7 8">
    <name type="scientific">Rehmannia glutinosa</name>
    <name type="common">Chinese foxglove</name>
    <dbReference type="NCBI Taxonomy" id="99300"/>
    <lineage>
        <taxon>Eukaryota</taxon>
        <taxon>Viridiplantae</taxon>
        <taxon>Streptophyta</taxon>
        <taxon>Embryophyta</taxon>
        <taxon>Tracheophyta</taxon>
        <taxon>Spermatophyta</taxon>
        <taxon>Magnoliopsida</taxon>
        <taxon>eudicotyledons</taxon>
        <taxon>Gunneridae</taxon>
        <taxon>Pentapetalae</taxon>
        <taxon>asterids</taxon>
        <taxon>lamiids</taxon>
        <taxon>Lamiales</taxon>
        <taxon>Orobanchaceae</taxon>
        <taxon>Rehmannieae</taxon>
        <taxon>Rehmannia</taxon>
    </lineage>
</organism>
<feature type="transmembrane region" description="Helical" evidence="6">
    <location>
        <begin position="200"/>
        <end position="220"/>
    </location>
</feature>
<evidence type="ECO:0000256" key="3">
    <source>
        <dbReference type="ARBA" id="ARBA00023295"/>
    </source>
</evidence>
<comment type="similarity">
    <text evidence="1 4">Belongs to the glycosyl hydrolase 17 family.</text>
</comment>
<dbReference type="Gene3D" id="3.20.20.80">
    <property type="entry name" value="Glycosidases"/>
    <property type="match status" value="1"/>
</dbReference>
<dbReference type="Pfam" id="PF00332">
    <property type="entry name" value="Glyco_hydro_17"/>
    <property type="match status" value="1"/>
</dbReference>
<proteinExistence type="inferred from homology"/>
<accession>A0ABR0X381</accession>
<evidence type="ECO:0000256" key="6">
    <source>
        <dbReference type="SAM" id="Phobius"/>
    </source>
</evidence>
<evidence type="ECO:0000256" key="5">
    <source>
        <dbReference type="SAM" id="MobiDB-lite"/>
    </source>
</evidence>
<dbReference type="SUPFAM" id="SSF51445">
    <property type="entry name" value="(Trans)glycosidases"/>
    <property type="match status" value="1"/>
</dbReference>
<feature type="region of interest" description="Disordered" evidence="5">
    <location>
        <begin position="47"/>
        <end position="69"/>
    </location>
</feature>
<reference evidence="7 8" key="1">
    <citation type="journal article" date="2021" name="Comput. Struct. Biotechnol. J.">
        <title>De novo genome assembly of the potent medicinal plant Rehmannia glutinosa using nanopore technology.</title>
        <authorList>
            <person name="Ma L."/>
            <person name="Dong C."/>
            <person name="Song C."/>
            <person name="Wang X."/>
            <person name="Zheng X."/>
            <person name="Niu Y."/>
            <person name="Chen S."/>
            <person name="Feng W."/>
        </authorList>
    </citation>
    <scope>NUCLEOTIDE SEQUENCE [LARGE SCALE GENOMIC DNA]</scope>
    <source>
        <strain evidence="7">DH-2019</strain>
    </source>
</reference>
<feature type="compositionally biased region" description="Polar residues" evidence="5">
    <location>
        <begin position="55"/>
        <end position="66"/>
    </location>
</feature>
<comment type="caution">
    <text evidence="7">The sequence shown here is derived from an EMBL/GenBank/DDBJ whole genome shotgun (WGS) entry which is preliminary data.</text>
</comment>
<keyword evidence="8" id="KW-1185">Reference proteome</keyword>